<feature type="domain" description="THAP-type" evidence="6">
    <location>
        <begin position="24"/>
        <end position="94"/>
    </location>
</feature>
<protein>
    <submittedName>
        <fullName evidence="7">THAP domain</fullName>
    </submittedName>
</protein>
<gene>
    <name evidence="7" type="ORF">QE152_g132</name>
</gene>
<dbReference type="Pfam" id="PF05485">
    <property type="entry name" value="THAP"/>
    <property type="match status" value="1"/>
</dbReference>
<dbReference type="EMBL" id="JASPKY010000001">
    <property type="protein sequence ID" value="KAK9759182.1"/>
    <property type="molecule type" value="Genomic_DNA"/>
</dbReference>
<comment type="caution">
    <text evidence="7">The sequence shown here is derived from an EMBL/GenBank/DDBJ whole genome shotgun (WGS) entry which is preliminary data.</text>
</comment>
<keyword evidence="4 5" id="KW-0238">DNA-binding</keyword>
<dbReference type="GO" id="GO:0003677">
    <property type="term" value="F:DNA binding"/>
    <property type="evidence" value="ECO:0007669"/>
    <property type="project" value="UniProtKB-UniRule"/>
</dbReference>
<evidence type="ECO:0000256" key="5">
    <source>
        <dbReference type="PROSITE-ProRule" id="PRU00309"/>
    </source>
</evidence>
<proteinExistence type="predicted"/>
<name>A0AAW1NMF6_POPJA</name>
<dbReference type="AlphaFoldDB" id="A0AAW1NMF6"/>
<dbReference type="InterPro" id="IPR006612">
    <property type="entry name" value="THAP_Znf"/>
</dbReference>
<dbReference type="PROSITE" id="PS50950">
    <property type="entry name" value="ZF_THAP"/>
    <property type="match status" value="1"/>
</dbReference>
<evidence type="ECO:0000256" key="1">
    <source>
        <dbReference type="ARBA" id="ARBA00022723"/>
    </source>
</evidence>
<evidence type="ECO:0000313" key="8">
    <source>
        <dbReference type="Proteomes" id="UP001458880"/>
    </source>
</evidence>
<evidence type="ECO:0000313" key="7">
    <source>
        <dbReference type="EMBL" id="KAK9759182.1"/>
    </source>
</evidence>
<keyword evidence="3" id="KW-0862">Zinc</keyword>
<keyword evidence="2 5" id="KW-0863">Zinc-finger</keyword>
<evidence type="ECO:0000256" key="4">
    <source>
        <dbReference type="ARBA" id="ARBA00023125"/>
    </source>
</evidence>
<accession>A0AAW1NMF6</accession>
<keyword evidence="1" id="KW-0479">Metal-binding</keyword>
<evidence type="ECO:0000256" key="2">
    <source>
        <dbReference type="ARBA" id="ARBA00022771"/>
    </source>
</evidence>
<evidence type="ECO:0000256" key="3">
    <source>
        <dbReference type="ARBA" id="ARBA00022833"/>
    </source>
</evidence>
<keyword evidence="8" id="KW-1185">Reference proteome</keyword>
<dbReference type="Proteomes" id="UP001458880">
    <property type="component" value="Unassembled WGS sequence"/>
</dbReference>
<evidence type="ECO:0000259" key="6">
    <source>
        <dbReference type="PROSITE" id="PS50950"/>
    </source>
</evidence>
<organism evidence="7 8">
    <name type="scientific">Popillia japonica</name>
    <name type="common">Japanese beetle</name>
    <dbReference type="NCBI Taxonomy" id="7064"/>
    <lineage>
        <taxon>Eukaryota</taxon>
        <taxon>Metazoa</taxon>
        <taxon>Ecdysozoa</taxon>
        <taxon>Arthropoda</taxon>
        <taxon>Hexapoda</taxon>
        <taxon>Insecta</taxon>
        <taxon>Pterygota</taxon>
        <taxon>Neoptera</taxon>
        <taxon>Endopterygota</taxon>
        <taxon>Coleoptera</taxon>
        <taxon>Polyphaga</taxon>
        <taxon>Scarabaeiformia</taxon>
        <taxon>Scarabaeidae</taxon>
        <taxon>Rutelinae</taxon>
        <taxon>Popillia</taxon>
    </lineage>
</organism>
<dbReference type="GO" id="GO:0008270">
    <property type="term" value="F:zinc ion binding"/>
    <property type="evidence" value="ECO:0007669"/>
    <property type="project" value="UniProtKB-KW"/>
</dbReference>
<dbReference type="SUPFAM" id="SSF57716">
    <property type="entry name" value="Glucocorticoid receptor-like (DNA-binding domain)"/>
    <property type="match status" value="1"/>
</dbReference>
<reference evidence="7 8" key="1">
    <citation type="journal article" date="2024" name="BMC Genomics">
        <title>De novo assembly and annotation of Popillia japonica's genome with initial clues to its potential as an invasive pest.</title>
        <authorList>
            <person name="Cucini C."/>
            <person name="Boschi S."/>
            <person name="Funari R."/>
            <person name="Cardaioli E."/>
            <person name="Iannotti N."/>
            <person name="Marturano G."/>
            <person name="Paoli F."/>
            <person name="Bruttini M."/>
            <person name="Carapelli A."/>
            <person name="Frati F."/>
            <person name="Nardi F."/>
        </authorList>
    </citation>
    <scope>NUCLEOTIDE SEQUENCE [LARGE SCALE GENOMIC DNA]</scope>
    <source>
        <strain evidence="7">DMR45628</strain>
    </source>
</reference>
<sequence length="277" mass="32494">MHELKVRRILFKVFEVGFEALRRMAITCWAPNCNHYDVGDQCSFCRFPKGMKLYKMWLSLLRRDAIPGPGARLCSCHFRDRKRENDPEIFPHNLTKLFGEHHLSPEKKKMRRLAPETERFTLDPQPSTSATDDPTFDVEHTEIDASTSETIAISTDMTDLIQSSNIILEAENSLLKMEIERKDKIINTLQMHMSYENICQSDKLILEYTGLPTRNVFESLFTLLKDVDIKYYLKWNVQKINSAVCQGKKPELLRFRCTDYKIPIFFMFCIYQEEVDT</sequence>